<evidence type="ECO:0000313" key="3">
    <source>
        <dbReference type="Proteomes" id="UP001604277"/>
    </source>
</evidence>
<accession>A0ABD1VN73</accession>
<comment type="caution">
    <text evidence="2">The sequence shown here is derived from an EMBL/GenBank/DDBJ whole genome shotgun (WGS) entry which is preliminary data.</text>
</comment>
<sequence>MGDSDKCGFCGRVESTAHALFQCPWAKAMWKEAGLWFIIKIYFSCPDFRDVLIWMTQNLMAQAVVGFIFCLLWTIWGKRNSRIHGGLPKGAGSLLEVAMGLISKEAEGLVTLE</sequence>
<feature type="transmembrane region" description="Helical" evidence="1">
    <location>
        <begin position="59"/>
        <end position="76"/>
    </location>
</feature>
<reference evidence="3" key="1">
    <citation type="submission" date="2024-07" db="EMBL/GenBank/DDBJ databases">
        <title>Two chromosome-level genome assemblies of Korean endemic species Abeliophyllum distichum and Forsythia ovata (Oleaceae).</title>
        <authorList>
            <person name="Jang H."/>
        </authorList>
    </citation>
    <scope>NUCLEOTIDE SEQUENCE [LARGE SCALE GENOMIC DNA]</scope>
</reference>
<keyword evidence="1" id="KW-0812">Transmembrane</keyword>
<dbReference type="EMBL" id="JBFOLJ010000005">
    <property type="protein sequence ID" value="KAL2538787.1"/>
    <property type="molecule type" value="Genomic_DNA"/>
</dbReference>
<dbReference type="AlphaFoldDB" id="A0ABD1VN73"/>
<protein>
    <recommendedName>
        <fullName evidence="4">Reverse transcriptase zinc-binding domain-containing protein</fullName>
    </recommendedName>
</protein>
<evidence type="ECO:0008006" key="4">
    <source>
        <dbReference type="Google" id="ProtNLM"/>
    </source>
</evidence>
<keyword evidence="3" id="KW-1185">Reference proteome</keyword>
<evidence type="ECO:0000256" key="1">
    <source>
        <dbReference type="SAM" id="Phobius"/>
    </source>
</evidence>
<gene>
    <name evidence="2" type="ORF">Fot_20178</name>
</gene>
<proteinExistence type="predicted"/>
<dbReference type="Proteomes" id="UP001604277">
    <property type="component" value="Unassembled WGS sequence"/>
</dbReference>
<organism evidence="2 3">
    <name type="scientific">Forsythia ovata</name>
    <dbReference type="NCBI Taxonomy" id="205694"/>
    <lineage>
        <taxon>Eukaryota</taxon>
        <taxon>Viridiplantae</taxon>
        <taxon>Streptophyta</taxon>
        <taxon>Embryophyta</taxon>
        <taxon>Tracheophyta</taxon>
        <taxon>Spermatophyta</taxon>
        <taxon>Magnoliopsida</taxon>
        <taxon>eudicotyledons</taxon>
        <taxon>Gunneridae</taxon>
        <taxon>Pentapetalae</taxon>
        <taxon>asterids</taxon>
        <taxon>lamiids</taxon>
        <taxon>Lamiales</taxon>
        <taxon>Oleaceae</taxon>
        <taxon>Forsythieae</taxon>
        <taxon>Forsythia</taxon>
    </lineage>
</organism>
<name>A0ABD1VN73_9LAMI</name>
<keyword evidence="1" id="KW-0472">Membrane</keyword>
<keyword evidence="1" id="KW-1133">Transmembrane helix</keyword>
<evidence type="ECO:0000313" key="2">
    <source>
        <dbReference type="EMBL" id="KAL2538787.1"/>
    </source>
</evidence>